<sequence length="107" mass="12062">MTAAKREKSFDPKPVLDLIVSIEADLKRLKEMVALRVEAFDPANPHNKTTDGKLTKEGVECCYRMFDKGETRYSVSQQMKISFAAATHRFSSWRKAGGAKRKKVLLG</sequence>
<protein>
    <submittedName>
        <fullName evidence="1">Uncharacterized protein</fullName>
    </submittedName>
</protein>
<dbReference type="EMBL" id="MDEO01000035">
    <property type="protein sequence ID" value="OCX15016.1"/>
    <property type="molecule type" value="Genomic_DNA"/>
</dbReference>
<comment type="caution">
    <text evidence="1">The sequence shown here is derived from an EMBL/GenBank/DDBJ whole genome shotgun (WGS) entry which is preliminary data.</text>
</comment>
<dbReference type="OrthoDB" id="7551047at2"/>
<keyword evidence="2" id="KW-1185">Reference proteome</keyword>
<dbReference type="AlphaFoldDB" id="A0A1C2DK11"/>
<organism evidence="1 2">
    <name type="scientific">Mesorhizobium hungaricum</name>
    <dbReference type="NCBI Taxonomy" id="1566387"/>
    <lineage>
        <taxon>Bacteria</taxon>
        <taxon>Pseudomonadati</taxon>
        <taxon>Pseudomonadota</taxon>
        <taxon>Alphaproteobacteria</taxon>
        <taxon>Hyphomicrobiales</taxon>
        <taxon>Phyllobacteriaceae</taxon>
        <taxon>Mesorhizobium</taxon>
    </lineage>
</organism>
<evidence type="ECO:0000313" key="2">
    <source>
        <dbReference type="Proteomes" id="UP000094412"/>
    </source>
</evidence>
<evidence type="ECO:0000313" key="1">
    <source>
        <dbReference type="EMBL" id="OCX15016.1"/>
    </source>
</evidence>
<name>A0A1C2DK11_9HYPH</name>
<gene>
    <name evidence="1" type="ORF">QV13_21730</name>
</gene>
<proteinExistence type="predicted"/>
<accession>A0A1C2DK11</accession>
<reference evidence="1 2" key="1">
    <citation type="submission" date="2016-08" db="EMBL/GenBank/DDBJ databases">
        <title>Whole genome sequence of Mesorhizobium sp. strain UASWS1009 isolated from industrial sewage.</title>
        <authorList>
            <person name="Crovadore J."/>
            <person name="Calmin G."/>
            <person name="Chablais R."/>
            <person name="Cochard B."/>
            <person name="Lefort F."/>
        </authorList>
    </citation>
    <scope>NUCLEOTIDE SEQUENCE [LARGE SCALE GENOMIC DNA]</scope>
    <source>
        <strain evidence="1 2">UASWS1009</strain>
    </source>
</reference>
<dbReference type="Proteomes" id="UP000094412">
    <property type="component" value="Unassembled WGS sequence"/>
</dbReference>
<dbReference type="RefSeq" id="WP_024926507.1">
    <property type="nucleotide sequence ID" value="NZ_MDEO01000035.1"/>
</dbReference>